<dbReference type="AlphaFoldDB" id="A0A916TTI3"/>
<dbReference type="InterPro" id="IPR013830">
    <property type="entry name" value="SGNH_hydro"/>
</dbReference>
<gene>
    <name evidence="2" type="ORF">GCM10011494_26430</name>
</gene>
<protein>
    <recommendedName>
        <fullName evidence="1">SGNH hydrolase-type esterase domain-containing protein</fullName>
    </recommendedName>
</protein>
<organism evidence="2 3">
    <name type="scientific">Novosphingobium endophyticum</name>
    <dbReference type="NCBI Taxonomy" id="1955250"/>
    <lineage>
        <taxon>Bacteria</taxon>
        <taxon>Pseudomonadati</taxon>
        <taxon>Pseudomonadota</taxon>
        <taxon>Alphaproteobacteria</taxon>
        <taxon>Sphingomonadales</taxon>
        <taxon>Sphingomonadaceae</taxon>
        <taxon>Novosphingobium</taxon>
    </lineage>
</organism>
<dbReference type="PANTHER" id="PTHR30383:SF5">
    <property type="entry name" value="SGNH HYDROLASE-TYPE ESTERASE DOMAIN-CONTAINING PROTEIN"/>
    <property type="match status" value="1"/>
</dbReference>
<evidence type="ECO:0000313" key="3">
    <source>
        <dbReference type="Proteomes" id="UP000608154"/>
    </source>
</evidence>
<reference evidence="2" key="2">
    <citation type="submission" date="2020-09" db="EMBL/GenBank/DDBJ databases">
        <authorList>
            <person name="Sun Q."/>
            <person name="Zhou Y."/>
        </authorList>
    </citation>
    <scope>NUCLEOTIDE SEQUENCE</scope>
    <source>
        <strain evidence="2">CGMCC 1.15095</strain>
    </source>
</reference>
<dbReference type="Pfam" id="PF13472">
    <property type="entry name" value="Lipase_GDSL_2"/>
    <property type="match status" value="1"/>
</dbReference>
<accession>A0A916TTI3</accession>
<dbReference type="Proteomes" id="UP000608154">
    <property type="component" value="Unassembled WGS sequence"/>
</dbReference>
<dbReference type="PANTHER" id="PTHR30383">
    <property type="entry name" value="THIOESTERASE 1/PROTEASE 1/LYSOPHOSPHOLIPASE L1"/>
    <property type="match status" value="1"/>
</dbReference>
<dbReference type="InterPro" id="IPR036514">
    <property type="entry name" value="SGNH_hydro_sf"/>
</dbReference>
<proteinExistence type="predicted"/>
<sequence length="268" mass="29067">MFSSGPNTATGDSARPGIVEHLADCSGPLPIEQEFADWMIQTDPELPQPVAANALQGSQQEQSDGDWAQLSRWYKANREIITGRSQRPRVVFMGDSITENWARADPDLFAGACKNRGISGQTTAQMLVRFPEDVLALEPAAMHLIAGTNDIAGNGGPVTLHQIYNRLAAMAKLARLHGIAVVLGAIPPATDFFWNPGLRPAGHIAALNDWLRNFADEQEVLFVDYFTALSDEARSFRSGLSNDGAHPNANGYEIMRKLAGDAIAPFLK</sequence>
<feature type="domain" description="SGNH hydrolase-type esterase" evidence="1">
    <location>
        <begin position="92"/>
        <end position="254"/>
    </location>
</feature>
<keyword evidence="3" id="KW-1185">Reference proteome</keyword>
<comment type="caution">
    <text evidence="2">The sequence shown here is derived from an EMBL/GenBank/DDBJ whole genome shotgun (WGS) entry which is preliminary data.</text>
</comment>
<evidence type="ECO:0000313" key="2">
    <source>
        <dbReference type="EMBL" id="GGC06534.1"/>
    </source>
</evidence>
<dbReference type="GO" id="GO:0004622">
    <property type="term" value="F:phosphatidylcholine lysophospholipase activity"/>
    <property type="evidence" value="ECO:0007669"/>
    <property type="project" value="TreeGrafter"/>
</dbReference>
<name>A0A916TTI3_9SPHN</name>
<reference evidence="2" key="1">
    <citation type="journal article" date="2014" name="Int. J. Syst. Evol. Microbiol.">
        <title>Complete genome sequence of Corynebacterium casei LMG S-19264T (=DSM 44701T), isolated from a smear-ripened cheese.</title>
        <authorList>
            <consortium name="US DOE Joint Genome Institute (JGI-PGF)"/>
            <person name="Walter F."/>
            <person name="Albersmeier A."/>
            <person name="Kalinowski J."/>
            <person name="Ruckert C."/>
        </authorList>
    </citation>
    <scope>NUCLEOTIDE SEQUENCE</scope>
    <source>
        <strain evidence="2">CGMCC 1.15095</strain>
    </source>
</reference>
<evidence type="ECO:0000259" key="1">
    <source>
        <dbReference type="Pfam" id="PF13472"/>
    </source>
</evidence>
<dbReference type="EMBL" id="BMHK01000018">
    <property type="protein sequence ID" value="GGC06534.1"/>
    <property type="molecule type" value="Genomic_DNA"/>
</dbReference>
<dbReference type="SUPFAM" id="SSF52266">
    <property type="entry name" value="SGNH hydrolase"/>
    <property type="match status" value="1"/>
</dbReference>
<dbReference type="Gene3D" id="3.40.50.1110">
    <property type="entry name" value="SGNH hydrolase"/>
    <property type="match status" value="1"/>
</dbReference>
<dbReference type="InterPro" id="IPR051532">
    <property type="entry name" value="Ester_Hydrolysis_Enzymes"/>
</dbReference>